<proteinExistence type="predicted"/>
<dbReference type="EMBL" id="GBRH01255033">
    <property type="protein sequence ID" value="JAD42862.1"/>
    <property type="molecule type" value="Transcribed_RNA"/>
</dbReference>
<organism evidence="1">
    <name type="scientific">Arundo donax</name>
    <name type="common">Giant reed</name>
    <name type="synonym">Donax arundinaceus</name>
    <dbReference type="NCBI Taxonomy" id="35708"/>
    <lineage>
        <taxon>Eukaryota</taxon>
        <taxon>Viridiplantae</taxon>
        <taxon>Streptophyta</taxon>
        <taxon>Embryophyta</taxon>
        <taxon>Tracheophyta</taxon>
        <taxon>Spermatophyta</taxon>
        <taxon>Magnoliopsida</taxon>
        <taxon>Liliopsida</taxon>
        <taxon>Poales</taxon>
        <taxon>Poaceae</taxon>
        <taxon>PACMAD clade</taxon>
        <taxon>Arundinoideae</taxon>
        <taxon>Arundineae</taxon>
        <taxon>Arundo</taxon>
    </lineage>
</organism>
<protein>
    <submittedName>
        <fullName evidence="1">Uncharacterized protein</fullName>
    </submittedName>
</protein>
<sequence length="10" mass="1237">MNTRESKQLM</sequence>
<accession>A0A0A9A747</accession>
<name>A0A0A9A747_ARUDO</name>
<reference evidence="1" key="1">
    <citation type="submission" date="2014-09" db="EMBL/GenBank/DDBJ databases">
        <authorList>
            <person name="Magalhaes I.L.F."/>
            <person name="Oliveira U."/>
            <person name="Santos F.R."/>
            <person name="Vidigal T.H.D.A."/>
            <person name="Brescovit A.D."/>
            <person name="Santos A.J."/>
        </authorList>
    </citation>
    <scope>NUCLEOTIDE SEQUENCE</scope>
    <source>
        <tissue evidence="1">Shoot tissue taken approximately 20 cm above the soil surface</tissue>
    </source>
</reference>
<evidence type="ECO:0000313" key="1">
    <source>
        <dbReference type="EMBL" id="JAD42862.1"/>
    </source>
</evidence>
<reference evidence="1" key="2">
    <citation type="journal article" date="2015" name="Data Brief">
        <title>Shoot transcriptome of the giant reed, Arundo donax.</title>
        <authorList>
            <person name="Barrero R.A."/>
            <person name="Guerrero F.D."/>
            <person name="Moolhuijzen P."/>
            <person name="Goolsby J.A."/>
            <person name="Tidwell J."/>
            <person name="Bellgard S.E."/>
            <person name="Bellgard M.I."/>
        </authorList>
    </citation>
    <scope>NUCLEOTIDE SEQUENCE</scope>
    <source>
        <tissue evidence="1">Shoot tissue taken approximately 20 cm above the soil surface</tissue>
    </source>
</reference>